<dbReference type="Pfam" id="PF13561">
    <property type="entry name" value="adh_short_C2"/>
    <property type="match status" value="1"/>
</dbReference>
<dbReference type="InterPro" id="IPR057326">
    <property type="entry name" value="KR_dom"/>
</dbReference>
<dbReference type="PANTHER" id="PTHR42898">
    <property type="entry name" value="TROPINONE REDUCTASE"/>
    <property type="match status" value="1"/>
</dbReference>
<dbReference type="PRINTS" id="PR00081">
    <property type="entry name" value="GDHRDH"/>
</dbReference>
<dbReference type="EMBL" id="JAMFTS010000003">
    <property type="protein sequence ID" value="KAJ4773297.1"/>
    <property type="molecule type" value="Genomic_DNA"/>
</dbReference>
<dbReference type="PANTHER" id="PTHR42898:SF6">
    <property type="entry name" value="NADP-DEPENDENT MANNITOL DEHYDROGENASE"/>
    <property type="match status" value="1"/>
</dbReference>
<keyword evidence="3" id="KW-0472">Membrane</keyword>
<evidence type="ECO:0000256" key="1">
    <source>
        <dbReference type="ARBA" id="ARBA00022857"/>
    </source>
</evidence>
<feature type="transmembrane region" description="Helical" evidence="3">
    <location>
        <begin position="270"/>
        <end position="292"/>
    </location>
</feature>
<reference evidence="5" key="1">
    <citation type="submission" date="2022-08" db="EMBL/GenBank/DDBJ databases">
        <authorList>
            <person name="Marques A."/>
        </authorList>
    </citation>
    <scope>NUCLEOTIDE SEQUENCE</scope>
    <source>
        <strain evidence="5">RhyPub2mFocal</strain>
        <tissue evidence="5">Leaves</tissue>
    </source>
</reference>
<evidence type="ECO:0000256" key="2">
    <source>
        <dbReference type="ARBA" id="ARBA00023002"/>
    </source>
</evidence>
<evidence type="ECO:0000313" key="5">
    <source>
        <dbReference type="EMBL" id="KAJ4773297.1"/>
    </source>
</evidence>
<dbReference type="SUPFAM" id="SSF51735">
    <property type="entry name" value="NAD(P)-binding Rossmann-fold domains"/>
    <property type="match status" value="1"/>
</dbReference>
<dbReference type="AlphaFoldDB" id="A0AAV8E4E7"/>
<comment type="caution">
    <text evidence="5">The sequence shown here is derived from an EMBL/GenBank/DDBJ whole genome shotgun (WGS) entry which is preliminary data.</text>
</comment>
<accession>A0AAV8E4E7</accession>
<dbReference type="Gene3D" id="3.40.50.720">
    <property type="entry name" value="NAD(P)-binding Rossmann-like Domain"/>
    <property type="match status" value="1"/>
</dbReference>
<keyword evidence="3" id="KW-1133">Transmembrane helix</keyword>
<gene>
    <name evidence="5" type="ORF">LUZ62_057554</name>
</gene>
<keyword evidence="3" id="KW-0812">Transmembrane</keyword>
<dbReference type="FunFam" id="3.40.50.720:FF:000084">
    <property type="entry name" value="Short-chain dehydrogenase reductase"/>
    <property type="match status" value="1"/>
</dbReference>
<dbReference type="PROSITE" id="PS00061">
    <property type="entry name" value="ADH_SHORT"/>
    <property type="match status" value="1"/>
</dbReference>
<dbReference type="Proteomes" id="UP001140206">
    <property type="component" value="Chromosome 3"/>
</dbReference>
<keyword evidence="6" id="KW-1185">Reference proteome</keyword>
<keyword evidence="2" id="KW-0560">Oxidoreductase</keyword>
<dbReference type="InterPro" id="IPR002347">
    <property type="entry name" value="SDR_fam"/>
</dbReference>
<keyword evidence="1" id="KW-0521">NADP</keyword>
<evidence type="ECO:0000256" key="3">
    <source>
        <dbReference type="SAM" id="Phobius"/>
    </source>
</evidence>
<proteinExistence type="predicted"/>
<dbReference type="PRINTS" id="PR00080">
    <property type="entry name" value="SDRFAMILY"/>
</dbReference>
<dbReference type="SMART" id="SM00822">
    <property type="entry name" value="PKS_KR"/>
    <property type="match status" value="1"/>
</dbReference>
<dbReference type="GO" id="GO:0016491">
    <property type="term" value="F:oxidoreductase activity"/>
    <property type="evidence" value="ECO:0007669"/>
    <property type="project" value="UniProtKB-KW"/>
</dbReference>
<feature type="domain" description="Ketoreductase" evidence="4">
    <location>
        <begin position="52"/>
        <end position="230"/>
    </location>
</feature>
<dbReference type="InterPro" id="IPR036291">
    <property type="entry name" value="NAD(P)-bd_dom_sf"/>
</dbReference>
<evidence type="ECO:0000259" key="4">
    <source>
        <dbReference type="SMART" id="SM00822"/>
    </source>
</evidence>
<sequence>MWWGTVACRNPSELCIYICCTMIPPDMQTTQPIGARESWEMMSNERWSMEGATALVTGGSKGIGRAIVEELAGFGVAVHTCSRNEEELNGMLNEWKSMNLHVTGSICDVSNLVEREKLMDEVRTIFNGKLDILINNAGTGGPGMKPATQFTSEEYLSLMATNVESSFHLSKLAHPLLKTSGRGSVVFISSIAGTGGFAEGLAVYSTSKGAMNQLAKALACEWAGDMIRVNCVAPGFVATSMTKPVIDNEEHFKQLKSRIPLRRFGETEEVAPIVAFLCLPAASFITGAVMYVDGGHTANLS</sequence>
<evidence type="ECO:0000313" key="6">
    <source>
        <dbReference type="Proteomes" id="UP001140206"/>
    </source>
</evidence>
<dbReference type="InterPro" id="IPR045000">
    <property type="entry name" value="TR"/>
</dbReference>
<organism evidence="5 6">
    <name type="scientific">Rhynchospora pubera</name>
    <dbReference type="NCBI Taxonomy" id="906938"/>
    <lineage>
        <taxon>Eukaryota</taxon>
        <taxon>Viridiplantae</taxon>
        <taxon>Streptophyta</taxon>
        <taxon>Embryophyta</taxon>
        <taxon>Tracheophyta</taxon>
        <taxon>Spermatophyta</taxon>
        <taxon>Magnoliopsida</taxon>
        <taxon>Liliopsida</taxon>
        <taxon>Poales</taxon>
        <taxon>Cyperaceae</taxon>
        <taxon>Cyperoideae</taxon>
        <taxon>Rhynchosporeae</taxon>
        <taxon>Rhynchospora</taxon>
    </lineage>
</organism>
<protein>
    <submittedName>
        <fullName evidence="5">NAD(P)-binding Rossmann-fold superfamily protein</fullName>
    </submittedName>
</protein>
<name>A0AAV8E4E7_9POAL</name>
<dbReference type="InterPro" id="IPR020904">
    <property type="entry name" value="Sc_DH/Rdtase_CS"/>
</dbReference>